<keyword evidence="4" id="KW-1185">Reference proteome</keyword>
<protein>
    <recommendedName>
        <fullName evidence="5">TPR repeat-containing protein</fullName>
    </recommendedName>
</protein>
<evidence type="ECO:0008006" key="5">
    <source>
        <dbReference type="Google" id="ProtNLM"/>
    </source>
</evidence>
<reference evidence="1 3" key="1">
    <citation type="submission" date="2015-10" db="EMBL/GenBank/DDBJ databases">
        <title>The cercosporin biosynthetic gene cluster was horizontally transferred to several fungal lineages and shown to be expanded in Cercospora beticola based on microsynteny with recipient genomes.</title>
        <authorList>
            <person name="De Jonge R."/>
            <person name="Ebert M.K."/>
            <person name="Suttle J.C."/>
            <person name="Jurick Ii W.M."/>
            <person name="Secor G.A."/>
            <person name="Thomma B.P."/>
            <person name="Van De Peer Y."/>
            <person name="Bolton M.D."/>
        </authorList>
    </citation>
    <scope>NUCLEOTIDE SEQUENCE [LARGE SCALE GENOMIC DNA]</scope>
    <source>
        <strain evidence="1 3">09-40</strain>
    </source>
</reference>
<dbReference type="EMBL" id="LKMD01000100">
    <property type="protein sequence ID" value="PIB00622.1"/>
    <property type="molecule type" value="Genomic_DNA"/>
</dbReference>
<dbReference type="PANTHER" id="PTHR45588">
    <property type="entry name" value="TPR DOMAIN-CONTAINING PROTEIN"/>
    <property type="match status" value="1"/>
</dbReference>
<dbReference type="SMART" id="SM00028">
    <property type="entry name" value="TPR"/>
    <property type="match status" value="3"/>
</dbReference>
<dbReference type="PANTHER" id="PTHR45588:SF1">
    <property type="entry name" value="WW DOMAIN-CONTAINING PROTEIN"/>
    <property type="match status" value="1"/>
</dbReference>
<accession>A0A2G5I7B1</accession>
<evidence type="ECO:0000313" key="4">
    <source>
        <dbReference type="Proteomes" id="UP001302367"/>
    </source>
</evidence>
<dbReference type="OrthoDB" id="414774at2759"/>
<evidence type="ECO:0000313" key="3">
    <source>
        <dbReference type="Proteomes" id="UP000230605"/>
    </source>
</evidence>
<evidence type="ECO:0000313" key="1">
    <source>
        <dbReference type="EMBL" id="PIB00622.1"/>
    </source>
</evidence>
<evidence type="ECO:0000313" key="2">
    <source>
        <dbReference type="EMBL" id="WPA96202.1"/>
    </source>
</evidence>
<name>A0A2G5I7B1_CERBT</name>
<dbReference type="SUPFAM" id="SSF48452">
    <property type="entry name" value="TPR-like"/>
    <property type="match status" value="2"/>
</dbReference>
<dbReference type="AlphaFoldDB" id="A0A2G5I7B1"/>
<dbReference type="Proteomes" id="UP001302367">
    <property type="component" value="Chromosome 1"/>
</dbReference>
<proteinExistence type="predicted"/>
<dbReference type="Gene3D" id="1.25.40.10">
    <property type="entry name" value="Tetratricopeptide repeat domain"/>
    <property type="match status" value="2"/>
</dbReference>
<organism evidence="1 3">
    <name type="scientific">Cercospora beticola</name>
    <name type="common">Sugarbeet leaf spot fungus</name>
    <dbReference type="NCBI Taxonomy" id="122368"/>
    <lineage>
        <taxon>Eukaryota</taxon>
        <taxon>Fungi</taxon>
        <taxon>Dikarya</taxon>
        <taxon>Ascomycota</taxon>
        <taxon>Pezizomycotina</taxon>
        <taxon>Dothideomycetes</taxon>
        <taxon>Dothideomycetidae</taxon>
        <taxon>Mycosphaerellales</taxon>
        <taxon>Mycosphaerellaceae</taxon>
        <taxon>Cercospora</taxon>
    </lineage>
</organism>
<dbReference type="Proteomes" id="UP000230605">
    <property type="component" value="Chromosome 1"/>
</dbReference>
<dbReference type="EMBL" id="CP134184">
    <property type="protein sequence ID" value="WPA96202.1"/>
    <property type="molecule type" value="Genomic_DNA"/>
</dbReference>
<dbReference type="InterPro" id="IPR019734">
    <property type="entry name" value="TPR_rpt"/>
</dbReference>
<reference evidence="2 4" key="2">
    <citation type="submission" date="2023-09" db="EMBL/GenBank/DDBJ databases">
        <title>Complete-Gapless Cercospora beticola genome.</title>
        <authorList>
            <person name="Wyatt N.A."/>
            <person name="Spanner R.E."/>
            <person name="Bolton M.D."/>
        </authorList>
    </citation>
    <scope>NUCLEOTIDE SEQUENCE [LARGE SCALE GENOMIC DNA]</scope>
    <source>
        <strain evidence="2">Cb09-40</strain>
    </source>
</reference>
<dbReference type="InterPro" id="IPR011990">
    <property type="entry name" value="TPR-like_helical_dom_sf"/>
</dbReference>
<sequence length="567" mass="62916">MDTGARGGKDTATADEQPYYDLGTYSRPVTTKSKLAQTWFDRGLQWSYAFNHEESATCFLRASEADPSCCMSLWGIGYALGPNYNKPWEAFDPDEKEANLQQAKDSLLAAERAAQADASPVEKALINALQARYPNDRSGDDYAKWNQDYARAMKTVYDESGDDLDVAALYADALMNITPWALWDIRTGEPAEGSRTLEAKAVLDQAFARPGGNDHAGLLHLWCHLMEMSARPEDAIPIADRLRGLVPDGGHLHHMPTHLDVLAGDWQNAITSNSQAIEADERYLAQAGASNFYSLYRSHNYHFKVYAAMFAGQYQTAIDTVARLESSLPEDLLQTPSPPMADWLESFLSMRVHVLVRFGKWDSLLALQLPTDPKLYCVTTAMIRYGRGVAYAATGHVDNAATEQEAFRAAVSQVPASRTLFNNTAVDILAVATAMLEGELEYRKESFDEAFAHLRKAVELSDNLPYDEPWGWMQPPRHALGALLLEQGHVEEAAEEYKADLGLDDTLPRALRHPNNVWALHGYHECLTRSGKTDEAESVKRQLKGLSEKSDVKVTSSCYCRGAAPKL</sequence>
<gene>
    <name evidence="1" type="ORF">CB0940_00774</name>
    <name evidence="2" type="ORF">RHO25_000808</name>
</gene>